<dbReference type="GO" id="GO:0004764">
    <property type="term" value="F:shikimate 3-dehydrogenase (NADP+) activity"/>
    <property type="evidence" value="ECO:0007669"/>
    <property type="project" value="InterPro"/>
</dbReference>
<keyword evidence="3" id="KW-0057">Aromatic amino acid biosynthesis</keyword>
<dbReference type="Proteomes" id="UP000243887">
    <property type="component" value="Unassembled WGS sequence"/>
</dbReference>
<protein>
    <submittedName>
        <fullName evidence="5">Shikimate dehydrogenase</fullName>
    </submittedName>
</protein>
<evidence type="ECO:0000259" key="4">
    <source>
        <dbReference type="Pfam" id="PF08501"/>
    </source>
</evidence>
<dbReference type="GO" id="GO:0005829">
    <property type="term" value="C:cytosol"/>
    <property type="evidence" value="ECO:0007669"/>
    <property type="project" value="TreeGrafter"/>
</dbReference>
<dbReference type="Gene3D" id="3.40.50.720">
    <property type="entry name" value="NAD(P)-binding Rossmann-like Domain"/>
    <property type="match status" value="1"/>
</dbReference>
<proteinExistence type="predicted"/>
<sequence>MAKIKLYGLIGKNISYSFSANYFNTKFKKEKISNSEYTNFDIDSISEFIKVLENNDNLSGLNVTIPYKQAIIPYLDVLSKKAIQIGAVNTIKISSKGKLKGYNTDWYGFSKALKPMLKPHHDKALILGTGGASKAIEFALRKMGIGFKLVSRTPQEGLYTYEQITKEIIAEHSIIINTTPLGTFPDIDNKPEIPYDYLTPNHIVFDLIYNPETTTFLKLAALKGAQTQNGYLMLKLQAEKAWKIWNKKSFIPNLSRD</sequence>
<evidence type="ECO:0000256" key="2">
    <source>
        <dbReference type="ARBA" id="ARBA00023002"/>
    </source>
</evidence>
<dbReference type="SUPFAM" id="SSF53223">
    <property type="entry name" value="Aminoacid dehydrogenase-like, N-terminal domain"/>
    <property type="match status" value="1"/>
</dbReference>
<dbReference type="SUPFAM" id="SSF51735">
    <property type="entry name" value="NAD(P)-binding Rossmann-fold domains"/>
    <property type="match status" value="1"/>
</dbReference>
<dbReference type="AlphaFoldDB" id="A0A1I3RYP0"/>
<dbReference type="GO" id="GO:0009073">
    <property type="term" value="P:aromatic amino acid family biosynthetic process"/>
    <property type="evidence" value="ECO:0007669"/>
    <property type="project" value="UniProtKB-KW"/>
</dbReference>
<name>A0A1I3RYP0_9FLAO</name>
<reference evidence="6" key="1">
    <citation type="submission" date="2016-10" db="EMBL/GenBank/DDBJ databases">
        <authorList>
            <person name="Varghese N."/>
            <person name="Submissions S."/>
        </authorList>
    </citation>
    <scope>NUCLEOTIDE SEQUENCE [LARGE SCALE GENOMIC DNA]</scope>
    <source>
        <strain evidence="6">DSM 26542</strain>
    </source>
</reference>
<comment type="pathway">
    <text evidence="1">Metabolic intermediate biosynthesis; chorismate biosynthesis; chorismate from D-erythrose 4-phosphate and phosphoenolpyruvate: step 4/7.</text>
</comment>
<dbReference type="InterPro" id="IPR036291">
    <property type="entry name" value="NAD(P)-bd_dom_sf"/>
</dbReference>
<dbReference type="RefSeq" id="WP_090679302.1">
    <property type="nucleotide sequence ID" value="NZ_FORU01000009.1"/>
</dbReference>
<keyword evidence="2" id="KW-0560">Oxidoreductase</keyword>
<dbReference type="Pfam" id="PF08501">
    <property type="entry name" value="Shikimate_dh_N"/>
    <property type="match status" value="1"/>
</dbReference>
<dbReference type="GO" id="GO:0050661">
    <property type="term" value="F:NADP binding"/>
    <property type="evidence" value="ECO:0007669"/>
    <property type="project" value="TreeGrafter"/>
</dbReference>
<dbReference type="InterPro" id="IPR022893">
    <property type="entry name" value="Shikimate_DH_fam"/>
</dbReference>
<dbReference type="EMBL" id="FORU01000009">
    <property type="protein sequence ID" value="SFJ50376.1"/>
    <property type="molecule type" value="Genomic_DNA"/>
</dbReference>
<dbReference type="PANTHER" id="PTHR21089">
    <property type="entry name" value="SHIKIMATE DEHYDROGENASE"/>
    <property type="match status" value="1"/>
</dbReference>
<evidence type="ECO:0000313" key="6">
    <source>
        <dbReference type="Proteomes" id="UP000243887"/>
    </source>
</evidence>
<accession>A0A1I3RYP0</accession>
<evidence type="ECO:0000256" key="1">
    <source>
        <dbReference type="ARBA" id="ARBA00004871"/>
    </source>
</evidence>
<keyword evidence="3" id="KW-0028">Amino-acid biosynthesis</keyword>
<dbReference type="InterPro" id="IPR013708">
    <property type="entry name" value="Shikimate_DH-bd_N"/>
</dbReference>
<organism evidence="5 6">
    <name type="scientific">Myroides guanonis</name>
    <dbReference type="NCBI Taxonomy" id="1150112"/>
    <lineage>
        <taxon>Bacteria</taxon>
        <taxon>Pseudomonadati</taxon>
        <taxon>Bacteroidota</taxon>
        <taxon>Flavobacteriia</taxon>
        <taxon>Flavobacteriales</taxon>
        <taxon>Flavobacteriaceae</taxon>
        <taxon>Myroides</taxon>
    </lineage>
</organism>
<evidence type="ECO:0000313" key="5">
    <source>
        <dbReference type="EMBL" id="SFJ50376.1"/>
    </source>
</evidence>
<dbReference type="Gene3D" id="3.40.50.10860">
    <property type="entry name" value="Leucine Dehydrogenase, chain A, domain 1"/>
    <property type="match status" value="1"/>
</dbReference>
<dbReference type="GO" id="GO:0019632">
    <property type="term" value="P:shikimate metabolic process"/>
    <property type="evidence" value="ECO:0007669"/>
    <property type="project" value="TreeGrafter"/>
</dbReference>
<feature type="domain" description="Shikimate dehydrogenase substrate binding N-terminal" evidence="4">
    <location>
        <begin position="9"/>
        <end position="91"/>
    </location>
</feature>
<dbReference type="CDD" id="cd01065">
    <property type="entry name" value="NAD_bind_Shikimate_DH"/>
    <property type="match status" value="1"/>
</dbReference>
<gene>
    <name evidence="5" type="ORF">SAMN04487893_10933</name>
</gene>
<keyword evidence="6" id="KW-1185">Reference proteome</keyword>
<dbReference type="OrthoDB" id="9792692at2"/>
<dbReference type="InterPro" id="IPR046346">
    <property type="entry name" value="Aminoacid_DH-like_N_sf"/>
</dbReference>
<evidence type="ECO:0000256" key="3">
    <source>
        <dbReference type="ARBA" id="ARBA00023141"/>
    </source>
</evidence>
<dbReference type="STRING" id="1150112.SAMN04487893_10933"/>
<dbReference type="PANTHER" id="PTHR21089:SF1">
    <property type="entry name" value="BIFUNCTIONAL 3-DEHYDROQUINATE DEHYDRATASE_SHIKIMATE DEHYDROGENASE, CHLOROPLASTIC"/>
    <property type="match status" value="1"/>
</dbReference>
<dbReference type="GO" id="GO:0009423">
    <property type="term" value="P:chorismate biosynthetic process"/>
    <property type="evidence" value="ECO:0007669"/>
    <property type="project" value="TreeGrafter"/>
</dbReference>